<evidence type="ECO:0000259" key="2">
    <source>
        <dbReference type="Pfam" id="PF01607"/>
    </source>
</evidence>
<dbReference type="GO" id="GO:0008061">
    <property type="term" value="F:chitin binding"/>
    <property type="evidence" value="ECO:0007669"/>
    <property type="project" value="InterPro"/>
</dbReference>
<keyword evidence="1" id="KW-1133">Transmembrane helix</keyword>
<dbReference type="PANTHER" id="PTHR46339">
    <property type="entry name" value="PROTEIN CBG15282-RELATED"/>
    <property type="match status" value="1"/>
</dbReference>
<dbReference type="InterPro" id="IPR002557">
    <property type="entry name" value="Chitin-bd_dom"/>
</dbReference>
<dbReference type="Pfam" id="PF01607">
    <property type="entry name" value="CBM_14"/>
    <property type="match status" value="1"/>
</dbReference>
<dbReference type="SUPFAM" id="SSF57625">
    <property type="entry name" value="Invertebrate chitin-binding proteins"/>
    <property type="match status" value="1"/>
</dbReference>
<comment type="caution">
    <text evidence="3">The sequence shown here is derived from an EMBL/GenBank/DDBJ whole genome shotgun (WGS) entry which is preliminary data.</text>
</comment>
<protein>
    <recommendedName>
        <fullName evidence="2">Chitin-binding type-2 domain-containing protein</fullName>
    </recommendedName>
</protein>
<sequence length="308" mass="34126">MQRATTYFQQQIFNKIILLNLFCLIFGQLVKIERCNPKQQQNKNFLKNLPNNSYYLCNENGNLEKHYCPEGKFFNKNILECEDEEEKEKRINDKINFKQIKNEGNEDKNNTFKNIFFTKNNTDLNDSFDEENLLKEPQFQAPDDICSGAIPLTKLGAPVMCNPSISSCPDGFLCTLHQRTGTSYCCQSLIIDGGGQEGGGGGNIPPLCSGLQVTFFETSTGLPKTCSLTSPSNCPTGFGCNLVDGSFTRCCGRDFGCPTNSAGFVHPTTGSHVQCNSADPLSCPNGFICTQSSMFNTEFVVLTHQMPN</sequence>
<keyword evidence="4" id="KW-1185">Reference proteome</keyword>
<dbReference type="Pfam" id="PF14625">
    <property type="entry name" value="Lustrin_cystein"/>
    <property type="match status" value="3"/>
</dbReference>
<dbReference type="InterPro" id="IPR006150">
    <property type="entry name" value="Cys_repeat_1"/>
</dbReference>
<dbReference type="AlphaFoldDB" id="A0A8S9ZNK8"/>
<dbReference type="OrthoDB" id="5950222at2759"/>
<evidence type="ECO:0000256" key="1">
    <source>
        <dbReference type="SAM" id="Phobius"/>
    </source>
</evidence>
<keyword evidence="1" id="KW-0472">Membrane</keyword>
<name>A0A8S9ZNK8_9BILA</name>
<dbReference type="SMART" id="SM00289">
    <property type="entry name" value="WR1"/>
    <property type="match status" value="3"/>
</dbReference>
<reference evidence="3" key="1">
    <citation type="journal article" date="2020" name="Ecol. Evol.">
        <title>Genome structure and content of the rice root-knot nematode (Meloidogyne graminicola).</title>
        <authorList>
            <person name="Phan N.T."/>
            <person name="Danchin E.G.J."/>
            <person name="Klopp C."/>
            <person name="Perfus-Barbeoch L."/>
            <person name="Kozlowski D.K."/>
            <person name="Koutsovoulos G.D."/>
            <person name="Lopez-Roques C."/>
            <person name="Bouchez O."/>
            <person name="Zahm M."/>
            <person name="Besnard G."/>
            <person name="Bellafiore S."/>
        </authorList>
    </citation>
    <scope>NUCLEOTIDE SEQUENCE</scope>
    <source>
        <strain evidence="3">VN-18</strain>
    </source>
</reference>
<gene>
    <name evidence="3" type="ORF">Mgra_00005836</name>
</gene>
<dbReference type="Proteomes" id="UP000605970">
    <property type="component" value="Unassembled WGS sequence"/>
</dbReference>
<keyword evidence="1" id="KW-0812">Transmembrane</keyword>
<dbReference type="InterPro" id="IPR028150">
    <property type="entry name" value="Lustrin_cystein"/>
</dbReference>
<feature type="transmembrane region" description="Helical" evidence="1">
    <location>
        <begin position="12"/>
        <end position="30"/>
    </location>
</feature>
<dbReference type="GO" id="GO:0005576">
    <property type="term" value="C:extracellular region"/>
    <property type="evidence" value="ECO:0007669"/>
    <property type="project" value="InterPro"/>
</dbReference>
<dbReference type="InterPro" id="IPR053014">
    <property type="entry name" value="Cuticle_assoc_divergent"/>
</dbReference>
<evidence type="ECO:0000313" key="4">
    <source>
        <dbReference type="Proteomes" id="UP000605970"/>
    </source>
</evidence>
<accession>A0A8S9ZNK8</accession>
<feature type="domain" description="Chitin-binding type-2" evidence="2">
    <location>
        <begin position="41"/>
        <end position="86"/>
    </location>
</feature>
<organism evidence="3 4">
    <name type="scientific">Meloidogyne graminicola</name>
    <dbReference type="NCBI Taxonomy" id="189291"/>
    <lineage>
        <taxon>Eukaryota</taxon>
        <taxon>Metazoa</taxon>
        <taxon>Ecdysozoa</taxon>
        <taxon>Nematoda</taxon>
        <taxon>Chromadorea</taxon>
        <taxon>Rhabditida</taxon>
        <taxon>Tylenchina</taxon>
        <taxon>Tylenchomorpha</taxon>
        <taxon>Tylenchoidea</taxon>
        <taxon>Meloidogynidae</taxon>
        <taxon>Meloidogyninae</taxon>
        <taxon>Meloidogyne</taxon>
    </lineage>
</organism>
<evidence type="ECO:0000313" key="3">
    <source>
        <dbReference type="EMBL" id="KAF7634802.1"/>
    </source>
</evidence>
<dbReference type="InterPro" id="IPR036508">
    <property type="entry name" value="Chitin-bd_dom_sf"/>
</dbReference>
<dbReference type="EMBL" id="JABEBT010000051">
    <property type="protein sequence ID" value="KAF7634802.1"/>
    <property type="molecule type" value="Genomic_DNA"/>
</dbReference>
<proteinExistence type="predicted"/>